<name>A0A7J7H1H4_CAMSI</name>
<sequence>MFSLISKINNDALVNDNGIPKLVTNIGTGAQVTVRRVDQCSNEGLDLDFSVFQQLDTDGTGYAPAHLIVNYQFVDFCDNPLFSIIEQVTNIGTGAQVTARIVDQCSNGGLDLDFSVFQQLDIDGTRYAQGHLIVNYQFVDFGDNPLFSIIEQPKRSSFDAFKLGFELGGAIWNSQILHFRSSGESNARAWNLSIQLSQLNGHYLLTVLASARPCTLFYCITVLQAFGNLGLLAGYGAKPIGSGLGRDIDPPPPILSYGS</sequence>
<dbReference type="Pfam" id="PF00967">
    <property type="entry name" value="Barwin"/>
    <property type="match status" value="2"/>
</dbReference>
<dbReference type="InterPro" id="IPR036908">
    <property type="entry name" value="RlpA-like_sf"/>
</dbReference>
<dbReference type="InterPro" id="IPR001153">
    <property type="entry name" value="Barwin_dom"/>
</dbReference>
<proteinExistence type="predicted"/>
<keyword evidence="1" id="KW-1015">Disulfide bond</keyword>
<gene>
    <name evidence="3" type="ORF">HYC85_016339</name>
</gene>
<reference evidence="3 4" key="2">
    <citation type="submission" date="2020-07" db="EMBL/GenBank/DDBJ databases">
        <title>Genome assembly of wild tea tree DASZ reveals pedigree and selection history of tea varieties.</title>
        <authorList>
            <person name="Zhang W."/>
        </authorList>
    </citation>
    <scope>NUCLEOTIDE SEQUENCE [LARGE SCALE GENOMIC DNA]</scope>
    <source>
        <strain evidence="4">cv. G240</strain>
        <tissue evidence="3">Leaf</tissue>
    </source>
</reference>
<protein>
    <recommendedName>
        <fullName evidence="2">Barwin domain-containing protein</fullName>
    </recommendedName>
</protein>
<keyword evidence="4" id="KW-1185">Reference proteome</keyword>
<dbReference type="PRINTS" id="PR00602">
    <property type="entry name" value="BARWIN"/>
</dbReference>
<dbReference type="InterPro" id="IPR044301">
    <property type="entry name" value="PR4"/>
</dbReference>
<comment type="caution">
    <text evidence="3">The sequence shown here is derived from an EMBL/GenBank/DDBJ whole genome shotgun (WGS) entry which is preliminary data.</text>
</comment>
<dbReference type="PANTHER" id="PTHR46351:SF6">
    <property type="entry name" value="PATHOGENESIS-RELATED PROTEIN PR-4A"/>
    <property type="match status" value="1"/>
</dbReference>
<dbReference type="SUPFAM" id="SSF50685">
    <property type="entry name" value="Barwin-like endoglucanases"/>
    <property type="match status" value="2"/>
</dbReference>
<dbReference type="Proteomes" id="UP000593564">
    <property type="component" value="Unassembled WGS sequence"/>
</dbReference>
<evidence type="ECO:0000259" key="2">
    <source>
        <dbReference type="PROSITE" id="PS51174"/>
    </source>
</evidence>
<dbReference type="EMBL" id="JACBKZ010000007">
    <property type="protein sequence ID" value="KAF5946111.1"/>
    <property type="molecule type" value="Genomic_DNA"/>
</dbReference>
<evidence type="ECO:0000313" key="4">
    <source>
        <dbReference type="Proteomes" id="UP000593564"/>
    </source>
</evidence>
<accession>A0A7J7H1H4</accession>
<dbReference type="AlphaFoldDB" id="A0A7J7H1H4"/>
<dbReference type="GO" id="GO:0004540">
    <property type="term" value="F:RNA nuclease activity"/>
    <property type="evidence" value="ECO:0007669"/>
    <property type="project" value="InterPro"/>
</dbReference>
<dbReference type="Gene3D" id="2.40.40.10">
    <property type="entry name" value="RlpA-like domain"/>
    <property type="match status" value="2"/>
</dbReference>
<dbReference type="GO" id="GO:0050832">
    <property type="term" value="P:defense response to fungus"/>
    <property type="evidence" value="ECO:0007669"/>
    <property type="project" value="InterPro"/>
</dbReference>
<reference evidence="4" key="1">
    <citation type="journal article" date="2020" name="Nat. Commun.">
        <title>Genome assembly of wild tea tree DASZ reveals pedigree and selection history of tea varieties.</title>
        <authorList>
            <person name="Zhang W."/>
            <person name="Zhang Y."/>
            <person name="Qiu H."/>
            <person name="Guo Y."/>
            <person name="Wan H."/>
            <person name="Zhang X."/>
            <person name="Scossa F."/>
            <person name="Alseekh S."/>
            <person name="Zhang Q."/>
            <person name="Wang P."/>
            <person name="Xu L."/>
            <person name="Schmidt M.H."/>
            <person name="Jia X."/>
            <person name="Li D."/>
            <person name="Zhu A."/>
            <person name="Guo F."/>
            <person name="Chen W."/>
            <person name="Ni D."/>
            <person name="Usadel B."/>
            <person name="Fernie A.R."/>
            <person name="Wen W."/>
        </authorList>
    </citation>
    <scope>NUCLEOTIDE SEQUENCE [LARGE SCALE GENOMIC DNA]</scope>
    <source>
        <strain evidence="4">cv. G240</strain>
    </source>
</reference>
<dbReference type="PROSITE" id="PS51174">
    <property type="entry name" value="BARWIN_3"/>
    <property type="match status" value="2"/>
</dbReference>
<dbReference type="PANTHER" id="PTHR46351">
    <property type="entry name" value="WOUND-INDUCED PROTEIN WIN2"/>
    <property type="match status" value="1"/>
</dbReference>
<feature type="domain" description="Barwin" evidence="2">
    <location>
        <begin position="1"/>
        <end position="78"/>
    </location>
</feature>
<organism evidence="3 4">
    <name type="scientific">Camellia sinensis</name>
    <name type="common">Tea plant</name>
    <name type="synonym">Thea sinensis</name>
    <dbReference type="NCBI Taxonomy" id="4442"/>
    <lineage>
        <taxon>Eukaryota</taxon>
        <taxon>Viridiplantae</taxon>
        <taxon>Streptophyta</taxon>
        <taxon>Embryophyta</taxon>
        <taxon>Tracheophyta</taxon>
        <taxon>Spermatophyta</taxon>
        <taxon>Magnoliopsida</taxon>
        <taxon>eudicotyledons</taxon>
        <taxon>Gunneridae</taxon>
        <taxon>Pentapetalae</taxon>
        <taxon>asterids</taxon>
        <taxon>Ericales</taxon>
        <taxon>Theaceae</taxon>
        <taxon>Camellia</taxon>
    </lineage>
</organism>
<feature type="domain" description="Barwin" evidence="2">
    <location>
        <begin position="87"/>
        <end position="143"/>
    </location>
</feature>
<evidence type="ECO:0000256" key="1">
    <source>
        <dbReference type="ARBA" id="ARBA00023157"/>
    </source>
</evidence>
<dbReference type="GO" id="GO:0042742">
    <property type="term" value="P:defense response to bacterium"/>
    <property type="evidence" value="ECO:0007669"/>
    <property type="project" value="InterPro"/>
</dbReference>
<evidence type="ECO:0000313" key="3">
    <source>
        <dbReference type="EMBL" id="KAF5946111.1"/>
    </source>
</evidence>